<feature type="region of interest" description="Disordered" evidence="1">
    <location>
        <begin position="444"/>
        <end position="466"/>
    </location>
</feature>
<keyword evidence="2" id="KW-0472">Membrane</keyword>
<evidence type="ECO:0000313" key="4">
    <source>
        <dbReference type="Proteomes" id="UP000176803"/>
    </source>
</evidence>
<name>A0A1F7I3C1_9BACT</name>
<accession>A0A1F7I3C1</accession>
<gene>
    <name evidence="3" type="ORF">A3F03_02400</name>
</gene>
<dbReference type="AlphaFoldDB" id="A0A1F7I3C1"/>
<keyword evidence="2" id="KW-1133">Transmembrane helix</keyword>
<feature type="compositionally biased region" description="Low complexity" evidence="1">
    <location>
        <begin position="444"/>
        <end position="459"/>
    </location>
</feature>
<sequence>MINKIQRLFSLTVLLSLFIFYLFPLITVKAEEEPAPKWACLNSKRCDLADANCSANFVGNAHTARLTVNDNPALRPASSRPTYILECFNIDGSQVCTTGDSARDLNFKLCTVDEDTSQCKEDNKTTLVKRYEYEFQNLFDGNGQTVQMPLMTTADGNFATGALEWQDYTPGNELRSFYSLNFITQGVVDTGSLGGVQQSLLEFITTQGDCDGIAWDPYGVVFDSATLEPVSSPTKVELMKKRDNGSFTRVLKDEVFAGLITNPQLLQEDGIFNFNVKDGTYQLQLLGSTIVGGLTVEEVIAKLHPNYAKIYSDIYVRDEPIVQQGAAEHRDIPVVAGSGTIAALKLMPEDYSYQVIPQASRILIKNARVSHPYARIKPYSVIPDGQGGFRRYRLLKDEQKGDVVFADEKGRFDLIMSMADFDSAGGEQWGEIVVEKTDLTKTLPPLAPTATPIPRDVVPPVDPESPGGTSFNQFKNSILSLVRRLFPLPRDVYAQVQSSVTKFEPIPVYLEGYAYDAAGKIIPNAKVSLYLKYWGKPAFETTADEKGYFKITSENMPSTTFSIKYTSPAGQTATVSTSKFITQNKDYIAENKVQLYTYQNKAGKNPYAALAKQPYPFVSPKVSGQPVSAVGDQTDVNKSLVSTLTETVSNPMILAGVILLLLLGTGGIMLGIFLYKKNTAPPPEPGAPLE</sequence>
<organism evidence="3 4">
    <name type="scientific">Candidatus Roizmanbacteria bacterium RIFCSPHIGHO2_12_FULL_41_11</name>
    <dbReference type="NCBI Taxonomy" id="1802052"/>
    <lineage>
        <taxon>Bacteria</taxon>
        <taxon>Candidatus Roizmaniibacteriota</taxon>
    </lineage>
</organism>
<dbReference type="EMBL" id="MGAC01000029">
    <property type="protein sequence ID" value="OGK37857.1"/>
    <property type="molecule type" value="Genomic_DNA"/>
</dbReference>
<keyword evidence="2" id="KW-0812">Transmembrane</keyword>
<protein>
    <submittedName>
        <fullName evidence="3">Uncharacterized protein</fullName>
    </submittedName>
</protein>
<proteinExistence type="predicted"/>
<evidence type="ECO:0000256" key="1">
    <source>
        <dbReference type="SAM" id="MobiDB-lite"/>
    </source>
</evidence>
<dbReference type="Proteomes" id="UP000176803">
    <property type="component" value="Unassembled WGS sequence"/>
</dbReference>
<reference evidence="3 4" key="1">
    <citation type="journal article" date="2016" name="Nat. Commun.">
        <title>Thousands of microbial genomes shed light on interconnected biogeochemical processes in an aquifer system.</title>
        <authorList>
            <person name="Anantharaman K."/>
            <person name="Brown C.T."/>
            <person name="Hug L.A."/>
            <person name="Sharon I."/>
            <person name="Castelle C.J."/>
            <person name="Probst A.J."/>
            <person name="Thomas B.C."/>
            <person name="Singh A."/>
            <person name="Wilkins M.J."/>
            <person name="Karaoz U."/>
            <person name="Brodie E.L."/>
            <person name="Williams K.H."/>
            <person name="Hubbard S.S."/>
            <person name="Banfield J.F."/>
        </authorList>
    </citation>
    <scope>NUCLEOTIDE SEQUENCE [LARGE SCALE GENOMIC DNA]</scope>
</reference>
<comment type="caution">
    <text evidence="3">The sequence shown here is derived from an EMBL/GenBank/DDBJ whole genome shotgun (WGS) entry which is preliminary data.</text>
</comment>
<evidence type="ECO:0000256" key="2">
    <source>
        <dbReference type="SAM" id="Phobius"/>
    </source>
</evidence>
<feature type="transmembrane region" description="Helical" evidence="2">
    <location>
        <begin position="652"/>
        <end position="675"/>
    </location>
</feature>
<evidence type="ECO:0000313" key="3">
    <source>
        <dbReference type="EMBL" id="OGK37857.1"/>
    </source>
</evidence>